<sequence length="249" mass="27493">MKERKEEKATLELGSTLNTKKRMIRLLLTTFLCALASKSTAIFQCREQTRCGALVGYKSRDPTTLGAIQRLFNVSRAADILAANGLPEWTIPDNFTVDQKRVTRIPFECDCTEPESYGKATNPPVYKVRMGENISDITTTVFSGLVNSLDIQYGNNISNLDSLFVGQELRIPLPCSCGKVNGVGVVHFGLTLEYGLTLEQIGEEYHIDSETLWSLNPASNPNFLLGTAVDIPLPGSSFFFTVQCLLSRI</sequence>
<protein>
    <recommendedName>
        <fullName evidence="1">LysM domain-containing protein</fullName>
    </recommendedName>
</protein>
<dbReference type="InterPro" id="IPR018392">
    <property type="entry name" value="LysM"/>
</dbReference>
<accession>A0AA86T7T9</accession>
<organism evidence="2 3">
    <name type="scientific">Sphenostylis stenocarpa</name>
    <dbReference type="NCBI Taxonomy" id="92480"/>
    <lineage>
        <taxon>Eukaryota</taxon>
        <taxon>Viridiplantae</taxon>
        <taxon>Streptophyta</taxon>
        <taxon>Embryophyta</taxon>
        <taxon>Tracheophyta</taxon>
        <taxon>Spermatophyta</taxon>
        <taxon>Magnoliopsida</taxon>
        <taxon>eudicotyledons</taxon>
        <taxon>Gunneridae</taxon>
        <taxon>Pentapetalae</taxon>
        <taxon>rosids</taxon>
        <taxon>fabids</taxon>
        <taxon>Fabales</taxon>
        <taxon>Fabaceae</taxon>
        <taxon>Papilionoideae</taxon>
        <taxon>50 kb inversion clade</taxon>
        <taxon>NPAAA clade</taxon>
        <taxon>indigoferoid/millettioid clade</taxon>
        <taxon>Phaseoleae</taxon>
        <taxon>Sphenostylis</taxon>
    </lineage>
</organism>
<proteinExistence type="predicted"/>
<dbReference type="Gene3D" id="3.10.350.10">
    <property type="entry name" value="LysM domain"/>
    <property type="match status" value="1"/>
</dbReference>
<dbReference type="Pfam" id="PF01476">
    <property type="entry name" value="LysM"/>
    <property type="match status" value="1"/>
</dbReference>
<reference evidence="2" key="1">
    <citation type="submission" date="2023-10" db="EMBL/GenBank/DDBJ databases">
        <authorList>
            <person name="Domelevo Entfellner J.-B."/>
        </authorList>
    </citation>
    <scope>NUCLEOTIDE SEQUENCE</scope>
</reference>
<evidence type="ECO:0000313" key="3">
    <source>
        <dbReference type="Proteomes" id="UP001189624"/>
    </source>
</evidence>
<dbReference type="AlphaFoldDB" id="A0AA86T7T9"/>
<evidence type="ECO:0000313" key="2">
    <source>
        <dbReference type="EMBL" id="CAJ1955218.1"/>
    </source>
</evidence>
<name>A0AA86T7T9_9FABA</name>
<evidence type="ECO:0000259" key="1">
    <source>
        <dbReference type="PROSITE" id="PS51782"/>
    </source>
</evidence>
<dbReference type="InterPro" id="IPR036779">
    <property type="entry name" value="LysM_dom_sf"/>
</dbReference>
<dbReference type="PROSITE" id="PS51782">
    <property type="entry name" value="LYSM"/>
    <property type="match status" value="1"/>
</dbReference>
<dbReference type="PANTHER" id="PTHR33734:SF11">
    <property type="entry name" value="LYSM DOMAIN-CONTAINING GPI-ANCHORED PROTEIN 2"/>
    <property type="match status" value="1"/>
</dbReference>
<dbReference type="Gramene" id="rna-AYBTSS11_LOCUS16010">
    <property type="protein sequence ID" value="CAJ1955218.1"/>
    <property type="gene ID" value="gene-AYBTSS11_LOCUS16010"/>
</dbReference>
<dbReference type="PANTHER" id="PTHR33734">
    <property type="entry name" value="LYSM DOMAIN-CONTAINING GPI-ANCHORED PROTEIN 2"/>
    <property type="match status" value="1"/>
</dbReference>
<keyword evidence="3" id="KW-1185">Reference proteome</keyword>
<feature type="domain" description="LysM" evidence="1">
    <location>
        <begin position="124"/>
        <end position="171"/>
    </location>
</feature>
<dbReference type="EMBL" id="OY731402">
    <property type="protein sequence ID" value="CAJ1955218.1"/>
    <property type="molecule type" value="Genomic_DNA"/>
</dbReference>
<gene>
    <name evidence="2" type="ORF">AYBTSS11_LOCUS16010</name>
</gene>
<dbReference type="Proteomes" id="UP001189624">
    <property type="component" value="Chromosome 5"/>
</dbReference>